<dbReference type="InterPro" id="IPR038309">
    <property type="entry name" value="Rsd/AlgQ_sf"/>
</dbReference>
<dbReference type="GO" id="GO:0006355">
    <property type="term" value="P:regulation of DNA-templated transcription"/>
    <property type="evidence" value="ECO:0007669"/>
    <property type="project" value="InterPro"/>
</dbReference>
<dbReference type="OrthoDB" id="5567237at2"/>
<dbReference type="NCBIfam" id="NF008723">
    <property type="entry name" value="PRK11718.1"/>
    <property type="match status" value="1"/>
</dbReference>
<dbReference type="EMBL" id="QGGU01000004">
    <property type="protein sequence ID" value="PWK52917.1"/>
    <property type="molecule type" value="Genomic_DNA"/>
</dbReference>
<sequence length="147" mass="16701">MLNSVKQDSRTQTVIERWLAERSELLVLYCRLTGKRKSQILPDISQINQFCDILIDYVSAGHFEVYEQVVSLCDKTGDESLQLLKDLFPKISETTDIVVDFNDKYSDDKANDALMSELDSDLSTLGEAIAARVEMEDQLIDTLSVHH</sequence>
<protein>
    <submittedName>
        <fullName evidence="4">Regulator of sigma D</fullName>
    </submittedName>
</protein>
<gene>
    <name evidence="4" type="ORF">C8D97_104135</name>
</gene>
<evidence type="ECO:0000256" key="2">
    <source>
        <dbReference type="ARBA" id="ARBA00023163"/>
    </source>
</evidence>
<dbReference type="Proteomes" id="UP000245790">
    <property type="component" value="Unassembled WGS sequence"/>
</dbReference>
<dbReference type="Gene3D" id="1.20.120.1370">
    <property type="entry name" value="Regulator of RNA polymerase sigma(70) subunit, domain 4"/>
    <property type="match status" value="1"/>
</dbReference>
<organism evidence="4 5">
    <name type="scientific">Pleionea mediterranea</name>
    <dbReference type="NCBI Taxonomy" id="523701"/>
    <lineage>
        <taxon>Bacteria</taxon>
        <taxon>Pseudomonadati</taxon>
        <taxon>Pseudomonadota</taxon>
        <taxon>Gammaproteobacteria</taxon>
        <taxon>Oceanospirillales</taxon>
        <taxon>Pleioneaceae</taxon>
        <taxon>Pleionea</taxon>
    </lineage>
</organism>
<evidence type="ECO:0000256" key="1">
    <source>
        <dbReference type="ARBA" id="ARBA00023015"/>
    </source>
</evidence>
<evidence type="ECO:0000313" key="4">
    <source>
        <dbReference type="EMBL" id="PWK52917.1"/>
    </source>
</evidence>
<reference evidence="4 5" key="1">
    <citation type="submission" date="2018-05" db="EMBL/GenBank/DDBJ databases">
        <title>Genomic Encyclopedia of Type Strains, Phase IV (KMG-IV): sequencing the most valuable type-strain genomes for metagenomic binning, comparative biology and taxonomic classification.</title>
        <authorList>
            <person name="Goeker M."/>
        </authorList>
    </citation>
    <scope>NUCLEOTIDE SEQUENCE [LARGE SCALE GENOMIC DNA]</scope>
    <source>
        <strain evidence="4 5">DSM 25350</strain>
    </source>
</reference>
<comment type="caution">
    <text evidence="4">The sequence shown here is derived from an EMBL/GenBank/DDBJ whole genome shotgun (WGS) entry which is preliminary data.</text>
</comment>
<dbReference type="RefSeq" id="WP_109762896.1">
    <property type="nucleotide sequence ID" value="NZ_QGGU01000004.1"/>
</dbReference>
<proteinExistence type="inferred from homology"/>
<dbReference type="Pfam" id="PF04353">
    <property type="entry name" value="Rsd_AlgQ"/>
    <property type="match status" value="1"/>
</dbReference>
<name>A0A316GE40_9GAMM</name>
<keyword evidence="2 3" id="KW-0804">Transcription</keyword>
<evidence type="ECO:0000313" key="5">
    <source>
        <dbReference type="Proteomes" id="UP000245790"/>
    </source>
</evidence>
<keyword evidence="5" id="KW-1185">Reference proteome</keyword>
<comment type="similarity">
    <text evidence="3">Belongs to the Rsd/AlgQ family.</text>
</comment>
<dbReference type="InterPro" id="IPR007448">
    <property type="entry name" value="Sigma70_reg_Rsd_AlgQ"/>
</dbReference>
<keyword evidence="1 3" id="KW-0805">Transcription regulation</keyword>
<dbReference type="AlphaFoldDB" id="A0A316GE40"/>
<dbReference type="PIRSF" id="PIRSF016548">
    <property type="entry name" value="Rsd_AlgQ"/>
    <property type="match status" value="1"/>
</dbReference>
<accession>A0A316GE40</accession>
<evidence type="ECO:0000256" key="3">
    <source>
        <dbReference type="RuleBase" id="RU004409"/>
    </source>
</evidence>